<comment type="caution">
    <text evidence="7">The sequence shown here is derived from an EMBL/GenBank/DDBJ whole genome shotgun (WGS) entry which is preliminary data.</text>
</comment>
<sequence>MSTSKHTGRPQQNDVPLAVQRRRTIMACVNCRRRKMRCITPEQPPKNPCARCTKKGLLCEYVPADQDDDSYSPDSALAESSWEAPPIPALPLPYTSPPATEHASQVFWLQLPRPIAVWIAIHPAKSTAPILWTFANQHPDVDPGTQSPGRTQLPVYGEL</sequence>
<gene>
    <name evidence="7" type="ORF">MSAN_01198600</name>
</gene>
<evidence type="ECO:0000256" key="3">
    <source>
        <dbReference type="ARBA" id="ARBA00023163"/>
    </source>
</evidence>
<accession>A0A8H7D214</accession>
<dbReference type="OrthoDB" id="2260578at2759"/>
<evidence type="ECO:0000256" key="5">
    <source>
        <dbReference type="SAM" id="MobiDB-lite"/>
    </source>
</evidence>
<dbReference type="GO" id="GO:0008270">
    <property type="term" value="F:zinc ion binding"/>
    <property type="evidence" value="ECO:0007669"/>
    <property type="project" value="InterPro"/>
</dbReference>
<keyword evidence="3" id="KW-0804">Transcription</keyword>
<evidence type="ECO:0000256" key="1">
    <source>
        <dbReference type="ARBA" id="ARBA00023015"/>
    </source>
</evidence>
<dbReference type="SMART" id="SM00066">
    <property type="entry name" value="GAL4"/>
    <property type="match status" value="1"/>
</dbReference>
<dbReference type="EMBL" id="JACAZH010000009">
    <property type="protein sequence ID" value="KAF7358600.1"/>
    <property type="molecule type" value="Genomic_DNA"/>
</dbReference>
<dbReference type="Proteomes" id="UP000623467">
    <property type="component" value="Unassembled WGS sequence"/>
</dbReference>
<dbReference type="InterPro" id="IPR051127">
    <property type="entry name" value="Fungal_SecMet_Regulators"/>
</dbReference>
<evidence type="ECO:0000313" key="7">
    <source>
        <dbReference type="EMBL" id="KAF7358600.1"/>
    </source>
</evidence>
<evidence type="ECO:0000313" key="8">
    <source>
        <dbReference type="Proteomes" id="UP000623467"/>
    </source>
</evidence>
<keyword evidence="2" id="KW-0238">DNA-binding</keyword>
<dbReference type="Pfam" id="PF00172">
    <property type="entry name" value="Zn_clus"/>
    <property type="match status" value="1"/>
</dbReference>
<dbReference type="GO" id="GO:0003677">
    <property type="term" value="F:DNA binding"/>
    <property type="evidence" value="ECO:0007669"/>
    <property type="project" value="UniProtKB-KW"/>
</dbReference>
<evidence type="ECO:0000259" key="6">
    <source>
        <dbReference type="PROSITE" id="PS50048"/>
    </source>
</evidence>
<dbReference type="PROSITE" id="PS50048">
    <property type="entry name" value="ZN2_CY6_FUNGAL_2"/>
    <property type="match status" value="1"/>
</dbReference>
<name>A0A8H7D214_9AGAR</name>
<dbReference type="GO" id="GO:0000981">
    <property type="term" value="F:DNA-binding transcription factor activity, RNA polymerase II-specific"/>
    <property type="evidence" value="ECO:0007669"/>
    <property type="project" value="InterPro"/>
</dbReference>
<dbReference type="SUPFAM" id="SSF57701">
    <property type="entry name" value="Zn2/Cys6 DNA-binding domain"/>
    <property type="match status" value="1"/>
</dbReference>
<dbReference type="InterPro" id="IPR001138">
    <property type="entry name" value="Zn2Cys6_DnaBD"/>
</dbReference>
<keyword evidence="1" id="KW-0805">Transcription regulation</keyword>
<dbReference type="CDD" id="cd00067">
    <property type="entry name" value="GAL4"/>
    <property type="match status" value="1"/>
</dbReference>
<proteinExistence type="predicted"/>
<dbReference type="PANTHER" id="PTHR47424">
    <property type="entry name" value="REGULATORY PROTEIN GAL4"/>
    <property type="match status" value="1"/>
</dbReference>
<evidence type="ECO:0000256" key="4">
    <source>
        <dbReference type="ARBA" id="ARBA00023242"/>
    </source>
</evidence>
<feature type="domain" description="Zn(2)-C6 fungal-type" evidence="6">
    <location>
        <begin position="27"/>
        <end position="61"/>
    </location>
</feature>
<dbReference type="PANTHER" id="PTHR47424:SF3">
    <property type="entry name" value="REGULATORY PROTEIN GAL4"/>
    <property type="match status" value="1"/>
</dbReference>
<dbReference type="AlphaFoldDB" id="A0A8H7D214"/>
<reference evidence="7" key="1">
    <citation type="submission" date="2020-05" db="EMBL/GenBank/DDBJ databases">
        <title>Mycena genomes resolve the evolution of fungal bioluminescence.</title>
        <authorList>
            <person name="Tsai I.J."/>
        </authorList>
    </citation>
    <scope>NUCLEOTIDE SEQUENCE</scope>
    <source>
        <strain evidence="7">160909Yilan</strain>
    </source>
</reference>
<keyword evidence="4" id="KW-0539">Nucleus</keyword>
<dbReference type="Gene3D" id="4.10.240.10">
    <property type="entry name" value="Zn(2)-C6 fungal-type DNA-binding domain"/>
    <property type="match status" value="1"/>
</dbReference>
<protein>
    <submittedName>
        <fullName evidence="7">C6 finger domain</fullName>
    </submittedName>
</protein>
<evidence type="ECO:0000256" key="2">
    <source>
        <dbReference type="ARBA" id="ARBA00023125"/>
    </source>
</evidence>
<feature type="region of interest" description="Disordered" evidence="5">
    <location>
        <begin position="139"/>
        <end position="159"/>
    </location>
</feature>
<keyword evidence="8" id="KW-1185">Reference proteome</keyword>
<organism evidence="7 8">
    <name type="scientific">Mycena sanguinolenta</name>
    <dbReference type="NCBI Taxonomy" id="230812"/>
    <lineage>
        <taxon>Eukaryota</taxon>
        <taxon>Fungi</taxon>
        <taxon>Dikarya</taxon>
        <taxon>Basidiomycota</taxon>
        <taxon>Agaricomycotina</taxon>
        <taxon>Agaricomycetes</taxon>
        <taxon>Agaricomycetidae</taxon>
        <taxon>Agaricales</taxon>
        <taxon>Marasmiineae</taxon>
        <taxon>Mycenaceae</taxon>
        <taxon>Mycena</taxon>
    </lineage>
</organism>
<dbReference type="PROSITE" id="PS00463">
    <property type="entry name" value="ZN2_CY6_FUNGAL_1"/>
    <property type="match status" value="1"/>
</dbReference>
<dbReference type="InterPro" id="IPR036864">
    <property type="entry name" value="Zn2-C6_fun-type_DNA-bd_sf"/>
</dbReference>